<dbReference type="Pfam" id="PF02152">
    <property type="entry name" value="FolB"/>
    <property type="match status" value="1"/>
</dbReference>
<accession>A0ABV8FMT6</accession>
<feature type="domain" description="Dihydroneopterin aldolase/epimerase" evidence="7">
    <location>
        <begin position="21"/>
        <end position="133"/>
    </location>
</feature>
<evidence type="ECO:0000313" key="8">
    <source>
        <dbReference type="EMBL" id="MFC3996063.1"/>
    </source>
</evidence>
<dbReference type="Gene3D" id="3.30.1130.10">
    <property type="match status" value="1"/>
</dbReference>
<protein>
    <recommendedName>
        <fullName evidence="6">7,8-dihydroneopterin aldolase</fullName>
        <ecNumber evidence="6">4.1.2.25</ecNumber>
    </recommendedName>
</protein>
<dbReference type="InterPro" id="IPR006156">
    <property type="entry name" value="Dihydroneopterin_aldolase"/>
</dbReference>
<name>A0ABV8FMT6_9ACTN</name>
<sequence length="136" mass="14885">MADQPDRPGAGEPPPGPLDRIAVRGLRARGHHGVFEAERREGQEFLVDVVLGVDTRAAARTDDLTLTVHYGEISDRLVEVVRGEPVNLIETLAERLAAVCLAEPRVIEAEVTVHKPNAPIAQEFSDVTVTIVRRRP</sequence>
<dbReference type="NCBIfam" id="TIGR00525">
    <property type="entry name" value="folB"/>
    <property type="match status" value="1"/>
</dbReference>
<evidence type="ECO:0000259" key="7">
    <source>
        <dbReference type="SMART" id="SM00905"/>
    </source>
</evidence>
<evidence type="ECO:0000256" key="2">
    <source>
        <dbReference type="ARBA" id="ARBA00005013"/>
    </source>
</evidence>
<dbReference type="EC" id="4.1.2.25" evidence="6"/>
<organism evidence="8 9">
    <name type="scientific">Nocardiopsis sediminis</name>
    <dbReference type="NCBI Taxonomy" id="1778267"/>
    <lineage>
        <taxon>Bacteria</taxon>
        <taxon>Bacillati</taxon>
        <taxon>Actinomycetota</taxon>
        <taxon>Actinomycetes</taxon>
        <taxon>Streptosporangiales</taxon>
        <taxon>Nocardiopsidaceae</taxon>
        <taxon>Nocardiopsis</taxon>
    </lineage>
</organism>
<evidence type="ECO:0000256" key="1">
    <source>
        <dbReference type="ARBA" id="ARBA00001353"/>
    </source>
</evidence>
<reference evidence="9" key="1">
    <citation type="journal article" date="2019" name="Int. J. Syst. Evol. Microbiol.">
        <title>The Global Catalogue of Microorganisms (GCM) 10K type strain sequencing project: providing services to taxonomists for standard genome sequencing and annotation.</title>
        <authorList>
            <consortium name="The Broad Institute Genomics Platform"/>
            <consortium name="The Broad Institute Genome Sequencing Center for Infectious Disease"/>
            <person name="Wu L."/>
            <person name="Ma J."/>
        </authorList>
    </citation>
    <scope>NUCLEOTIDE SEQUENCE [LARGE SCALE GENOMIC DNA]</scope>
    <source>
        <strain evidence="9">TBRC 1826</strain>
    </source>
</reference>
<dbReference type="PANTHER" id="PTHR42844">
    <property type="entry name" value="DIHYDRONEOPTERIN ALDOLASE 1-RELATED"/>
    <property type="match status" value="1"/>
</dbReference>
<evidence type="ECO:0000313" key="9">
    <source>
        <dbReference type="Proteomes" id="UP001595847"/>
    </source>
</evidence>
<keyword evidence="9" id="KW-1185">Reference proteome</keyword>
<evidence type="ECO:0000256" key="3">
    <source>
        <dbReference type="ARBA" id="ARBA00005708"/>
    </source>
</evidence>
<keyword evidence="4 6" id="KW-0289">Folate biosynthesis</keyword>
<dbReference type="NCBIfam" id="TIGR00526">
    <property type="entry name" value="folB_dom"/>
    <property type="match status" value="1"/>
</dbReference>
<dbReference type="InterPro" id="IPR043133">
    <property type="entry name" value="GTP-CH-I_C/QueF"/>
</dbReference>
<dbReference type="EMBL" id="JBHSBH010000006">
    <property type="protein sequence ID" value="MFC3996063.1"/>
    <property type="molecule type" value="Genomic_DNA"/>
</dbReference>
<comment type="catalytic activity">
    <reaction evidence="1 6">
        <text>7,8-dihydroneopterin = 6-hydroxymethyl-7,8-dihydropterin + glycolaldehyde</text>
        <dbReference type="Rhea" id="RHEA:10540"/>
        <dbReference type="ChEBI" id="CHEBI:17001"/>
        <dbReference type="ChEBI" id="CHEBI:17071"/>
        <dbReference type="ChEBI" id="CHEBI:44841"/>
        <dbReference type="EC" id="4.1.2.25"/>
    </reaction>
</comment>
<dbReference type="InterPro" id="IPR006157">
    <property type="entry name" value="FolB_dom"/>
</dbReference>
<comment type="pathway">
    <text evidence="2 6">Cofactor biosynthesis; tetrahydrofolate biosynthesis; 2-amino-4-hydroxy-6-hydroxymethyl-7,8-dihydropteridine diphosphate from 7,8-dihydroneopterin triphosphate: step 3/4.</text>
</comment>
<comment type="similarity">
    <text evidence="3 6">Belongs to the DHNA family.</text>
</comment>
<dbReference type="SMART" id="SM00905">
    <property type="entry name" value="FolB"/>
    <property type="match status" value="1"/>
</dbReference>
<dbReference type="PANTHER" id="PTHR42844:SF1">
    <property type="entry name" value="DIHYDRONEOPTERIN ALDOLASE 1-RELATED"/>
    <property type="match status" value="1"/>
</dbReference>
<comment type="function">
    <text evidence="6">Catalyzes the conversion of 7,8-dihydroneopterin to 6-hydroxymethyl-7,8-dihydropterin.</text>
</comment>
<comment type="caution">
    <text evidence="8">The sequence shown here is derived from an EMBL/GenBank/DDBJ whole genome shotgun (WGS) entry which is preliminary data.</text>
</comment>
<dbReference type="SUPFAM" id="SSF55620">
    <property type="entry name" value="Tetrahydrobiopterin biosynthesis enzymes-like"/>
    <property type="match status" value="1"/>
</dbReference>
<evidence type="ECO:0000256" key="6">
    <source>
        <dbReference type="RuleBase" id="RU362079"/>
    </source>
</evidence>
<dbReference type="CDD" id="cd00534">
    <property type="entry name" value="DHNA_DHNTPE"/>
    <property type="match status" value="1"/>
</dbReference>
<evidence type="ECO:0000256" key="4">
    <source>
        <dbReference type="ARBA" id="ARBA00022909"/>
    </source>
</evidence>
<keyword evidence="5 6" id="KW-0456">Lyase</keyword>
<proteinExistence type="inferred from homology"/>
<gene>
    <name evidence="8" type="primary">folB</name>
    <name evidence="8" type="ORF">ACFOVU_09075</name>
</gene>
<evidence type="ECO:0000256" key="5">
    <source>
        <dbReference type="ARBA" id="ARBA00023239"/>
    </source>
</evidence>
<dbReference type="RefSeq" id="WP_378531781.1">
    <property type="nucleotide sequence ID" value="NZ_JBHSBH010000006.1"/>
</dbReference>
<dbReference type="Proteomes" id="UP001595847">
    <property type="component" value="Unassembled WGS sequence"/>
</dbReference>
<dbReference type="GO" id="GO:0004150">
    <property type="term" value="F:dihydroneopterin aldolase activity"/>
    <property type="evidence" value="ECO:0007669"/>
    <property type="project" value="UniProtKB-EC"/>
</dbReference>